<dbReference type="Proteomes" id="UP001321492">
    <property type="component" value="Unassembled WGS sequence"/>
</dbReference>
<feature type="chain" id="PRO_5045722783" description="Lipoprotein" evidence="1">
    <location>
        <begin position="18"/>
        <end position="125"/>
    </location>
</feature>
<evidence type="ECO:0008006" key="4">
    <source>
        <dbReference type="Google" id="ProtNLM"/>
    </source>
</evidence>
<name>A0ABT7AJZ5_9HYPH</name>
<sequence>MTRITIAAALASALLTAACSVDVGGTAFVNDKSATVHAGTSVPVLGPDGRCTADASLNPTSGRAPAQAVVLGIGECDLVRIKGQPVDVLIGESGKGQREVQVLYQEPTGKKLYLFTDNRLTRIVE</sequence>
<evidence type="ECO:0000313" key="2">
    <source>
        <dbReference type="EMBL" id="MDJ1159689.1"/>
    </source>
</evidence>
<gene>
    <name evidence="2" type="ORF">QNA08_15805</name>
</gene>
<organism evidence="2 3">
    <name type="scientific">Chelatococcus albus</name>
    <dbReference type="NCBI Taxonomy" id="3047466"/>
    <lineage>
        <taxon>Bacteria</taxon>
        <taxon>Pseudomonadati</taxon>
        <taxon>Pseudomonadota</taxon>
        <taxon>Alphaproteobacteria</taxon>
        <taxon>Hyphomicrobiales</taxon>
        <taxon>Chelatococcaceae</taxon>
        <taxon>Chelatococcus</taxon>
    </lineage>
</organism>
<accession>A0ABT7AJZ5</accession>
<feature type="signal peptide" evidence="1">
    <location>
        <begin position="1"/>
        <end position="17"/>
    </location>
</feature>
<keyword evidence="3" id="KW-1185">Reference proteome</keyword>
<comment type="caution">
    <text evidence="2">The sequence shown here is derived from an EMBL/GenBank/DDBJ whole genome shotgun (WGS) entry which is preliminary data.</text>
</comment>
<evidence type="ECO:0000313" key="3">
    <source>
        <dbReference type="Proteomes" id="UP001321492"/>
    </source>
</evidence>
<proteinExistence type="predicted"/>
<dbReference type="RefSeq" id="WP_283741687.1">
    <property type="nucleotide sequence ID" value="NZ_JASJEV010000011.1"/>
</dbReference>
<keyword evidence="1" id="KW-0732">Signal</keyword>
<dbReference type="EMBL" id="JASJEV010000011">
    <property type="protein sequence ID" value="MDJ1159689.1"/>
    <property type="molecule type" value="Genomic_DNA"/>
</dbReference>
<protein>
    <recommendedName>
        <fullName evidence="4">Lipoprotein</fullName>
    </recommendedName>
</protein>
<reference evidence="2 3" key="1">
    <citation type="submission" date="2023-05" db="EMBL/GenBank/DDBJ databases">
        <title>Chelatococcus sp. nov., a moderately thermophilic bacterium isolated from hot spring microbial mat.</title>
        <authorList>
            <person name="Hu C.-J."/>
            <person name="Li W.-J."/>
        </authorList>
    </citation>
    <scope>NUCLEOTIDE SEQUENCE [LARGE SCALE GENOMIC DNA]</scope>
    <source>
        <strain evidence="2 3">SYSU G07232</strain>
    </source>
</reference>
<dbReference type="PROSITE" id="PS51257">
    <property type="entry name" value="PROKAR_LIPOPROTEIN"/>
    <property type="match status" value="1"/>
</dbReference>
<evidence type="ECO:0000256" key="1">
    <source>
        <dbReference type="SAM" id="SignalP"/>
    </source>
</evidence>